<organism evidence="6 7">
    <name type="scientific">Chaetoceros tenuissimus</name>
    <dbReference type="NCBI Taxonomy" id="426638"/>
    <lineage>
        <taxon>Eukaryota</taxon>
        <taxon>Sar</taxon>
        <taxon>Stramenopiles</taxon>
        <taxon>Ochrophyta</taxon>
        <taxon>Bacillariophyta</taxon>
        <taxon>Coscinodiscophyceae</taxon>
        <taxon>Chaetocerotophycidae</taxon>
        <taxon>Chaetocerotales</taxon>
        <taxon>Chaetocerotaceae</taxon>
        <taxon>Chaetoceros</taxon>
    </lineage>
</organism>
<feature type="compositionally biased region" description="Basic residues" evidence="5">
    <location>
        <begin position="243"/>
        <end position="261"/>
    </location>
</feature>
<keyword evidence="3" id="KW-1015">Disulfide bond</keyword>
<feature type="compositionally biased region" description="Polar residues" evidence="5">
    <location>
        <begin position="1921"/>
        <end position="1945"/>
    </location>
</feature>
<dbReference type="PANTHER" id="PTHR36220:SF1">
    <property type="entry name" value="GAMMA TUBULIN COMPLEX COMPONENT C-TERMINAL DOMAIN-CONTAINING PROTEIN"/>
    <property type="match status" value="1"/>
</dbReference>
<feature type="compositionally biased region" description="Low complexity" evidence="5">
    <location>
        <begin position="1100"/>
        <end position="1141"/>
    </location>
</feature>
<gene>
    <name evidence="6" type="ORF">CTEN210_08904</name>
</gene>
<dbReference type="SUPFAM" id="SSF82171">
    <property type="entry name" value="DPP6 N-terminal domain-like"/>
    <property type="match status" value="1"/>
</dbReference>
<dbReference type="Gene3D" id="2.130.10.130">
    <property type="entry name" value="Integrin alpha, N-terminal"/>
    <property type="match status" value="3"/>
</dbReference>
<feature type="compositionally biased region" description="Polar residues" evidence="5">
    <location>
        <begin position="1957"/>
        <end position="1972"/>
    </location>
</feature>
<dbReference type="InterPro" id="IPR028994">
    <property type="entry name" value="Integrin_alpha_N"/>
</dbReference>
<protein>
    <submittedName>
        <fullName evidence="6">Uncharacterized protein</fullName>
    </submittedName>
</protein>
<feature type="compositionally biased region" description="Polar residues" evidence="5">
    <location>
        <begin position="1142"/>
        <end position="1162"/>
    </location>
</feature>
<dbReference type="EMBL" id="BLLK01000045">
    <property type="protein sequence ID" value="GFH52428.1"/>
    <property type="molecule type" value="Genomic_DNA"/>
</dbReference>
<dbReference type="Proteomes" id="UP001054902">
    <property type="component" value="Unassembled WGS sequence"/>
</dbReference>
<feature type="region of interest" description="Disordered" evidence="5">
    <location>
        <begin position="230"/>
        <end position="287"/>
    </location>
</feature>
<dbReference type="Gene3D" id="3.30.300.320">
    <property type="match status" value="4"/>
</dbReference>
<dbReference type="SUPFAM" id="SSF50965">
    <property type="entry name" value="Galactose oxidase, central domain"/>
    <property type="match status" value="1"/>
</dbReference>
<feature type="region of interest" description="Disordered" evidence="5">
    <location>
        <begin position="751"/>
        <end position="887"/>
    </location>
</feature>
<proteinExistence type="predicted"/>
<feature type="compositionally biased region" description="Polar residues" evidence="5">
    <location>
        <begin position="1027"/>
        <end position="1050"/>
    </location>
</feature>
<feature type="compositionally biased region" description="Polar residues" evidence="5">
    <location>
        <begin position="772"/>
        <end position="797"/>
    </location>
</feature>
<dbReference type="InterPro" id="IPR013519">
    <property type="entry name" value="Int_alpha_beta-p"/>
</dbReference>
<name>A0AAD3H737_9STRA</name>
<dbReference type="InterPro" id="IPR011043">
    <property type="entry name" value="Gal_Oxase/kelch_b-propeller"/>
</dbReference>
<keyword evidence="4" id="KW-0325">Glycoprotein</keyword>
<sequence length="2616" mass="281305">MALLSEKTRVLFAALLSASILCIYVGKVAQDSTSQEHGTPMKLSSIFSSGEMKKKIDSSNGAVDSDTFLSSYLNGADVSDKDNRENRGGGYGNGGFGFDLWMVDKHHHHAIMDSDEEKKKDGGGKVDAFAGKEKKDMDSNIPKEMKKGDVMFDHISSLIQKANFSHWYRVNSDEKVVGENVEDVAEDNLKNNVASTAKYFRNLIGTSKKKARAEGDDVAVVRNLREDVATTTSSLFKEPEKKNNKKKKEKHHQTKKKKEKKKSFLEKVDSTHHHDGNVDGDGTADGVKSRKLESTTIGDPYFRLKETFYEDFTYNSGDDIAASDDLSVLAMSSFVLDSNSNSVQNGSFLPKVTVQKHDTITGNYEKIDLDLGDVAMGTLTKSPSPDDALAQLAVSGDGKTIAVAQAFIDRGTGDETGVPDSTVKIFTELDDGSWSLRDTRTFNSDKIGVGSKPALVVSLNENGDYLLVGRRYFSDKDGRVDLYAFNQNSGEYEIEKTVLTVDDNALTAAEVGSSVMITRDGSCFIFGSKGGNGGAGSADIWCKNSNGEWIRETTRYGTDRNSDFGFSVAITSVNGNMAAAVGARLHDSDGKVDAGLVQVFMKLEYGTTIWEQLGSNIFGQRGQSIENYYVGDEFGFSISLGNIQNDNNGGPYSLRIAIGAPNVDADMNDLTKYYHGEVSLHEINNFLLDSDSDWNEIGDGINGQSKDSAGSSVILRKDGKSIAVASPDRGENNEFVSKGIVQIYLQDEYSDVPSQVPSNNPSTPPSDLPSAVPSSIPSNVPSTLPSMIPSQIPSNIPSDVPSALPSIAPSLAPSDLPSSHPSNSQQPSSEPSLSLKPTMSDHPSRQPSKAPSSVPSITARPSLQPSPDPSTIPSSQPSVSLMPSSNPTAEPLRSIIVFTICSKECLTSLQVEAALGNTVKVIGLKGQFDDESVHITVQSQTDECGECEGSRRFLQQDTSGSQTNTSGSQTTIAVDFVVDNDETGLMPDPLDVTNNMEEAKAAVAESLVEATGDVTLEVTAIEHGSDAPSSVPSSMPSNQPSVIPSDQPSGIPSDQPSDVPSDIPSDSPSFVPSNIPSDIPSDQPSTLPSFLPSNIPSDIPSDQPSTLPSSLPSDVPSDIPSDQPSSLPSSLPSNIPSDIPSTIPSDQPSSLPSSAPSDMPSLQPSPGPSSVPSNMPSSFVGRQFIIKSTFSESAEDLCLTANALIKGENNLYIRKCQLEDDDVKTRQVWIFNDQNGLQLAIPSRESYCLKSIYRQLQLSSCSSDGSSDSSVENFEFVCPTDGDIHCKDGMLKQSRPSGKNFYIGFTENRIFEKLRFFRQETTVNDSLNTWSLVFSDSWQTPPPIPSSTSWRLWTTTDKTNNMGWDVQSIQFFPTIDCTGTPLPPTGTAISSGYFDAEFAPENAFVSGDTFWRGLQDINDEFYIGMEFSTSFQVGCVRMDHDTLSWMTTEVHLQMLLSPSNSWESVAITKNLAIAGNVIKTGVTTQCTDSPIGWYESGNEEYTCEWYAQGSKCKDYGDDYVDSYYGITANMACCICGGGATSTISPVGYLYCHVEDPSWIGDGGCDGGEYNTEVCGWDGGDCEVVGYPDCHVEDPSWIGDGGCDGGEYNTVECGWDGGDCEVEGYPDCHVDNSTWIGDGGCDAGKYNTEDCGWDGEDCIDFNTNYPNCDVEYPFYIGDGECDAGKYNTEDCGWDGEDCIDFNTNYPDCHVEDPSWIGDGGCDAGKYNTEDCGWDGEDCIDFNTNYPNCDVEYPFYIGDGECDAGKYNTEDCGWDGEDCIDFNTNYPDCHVEDPSWIGDGGCDAGKYNTEDCGWDGEDCIDFNTNYPNCDVEYPFYIGDGECDAGKYNTEDCGWDGEDCIDFNTNYPDCHVEDPSWIGDGGCDGGKYNTEVCGWDGGDCDSPSSIPSSSLTPSLQPSSDPSALPSSQPSDETEASSLIPSNLPTSVAPTPLCKKFKRNGNPNQHGTVSGPQNYSADDGQNLSSWCSSLGDGKKCCSGARACYDWSNMRGTTYEVCENSCNGKAGACEGVARNSANDSTIKFEAGSCSSKPTDNSGGGSSCEGMAESTTKRVNIRIREGSCTNRLGCYEMARYAINLESIEVASNSCTNLQSCYQVARDAKFLTQISINENQCNSSYGCRYCGKGSTFSEALQLTQQCCAESGSAGTTCQYSEPSSIPSDQPSSQPSVSSNPSISSNPSMSSIPSCSNTLWSMIGDNINGEEAYDNSGYSLSLSSDGGTVAIGAPWNGANNSTSGYVRVYQFDNKNTSWVQLGQDIDGEAAGDNSGYSVSLSSDGRTLAIGADYNDNENGSNSGHVRIYQFDNDSTPSWEQLGQDIDGEAAGDRSGYSVSLSSDGRTVAIGARYNDGNGVLLDSGHVRIFQFQDSTPSWEQLGQDIDGEAAYYNSGYSVSLSSDGRTVAIGAPYNYENGYCSGHVRVYQFQDSTPSWEQLGQDIESEAAYDISGSSVSLSSNGRTVAIGAYNNDGNGSNSGHVRIYQFQDSTSSWEQLGQDIDGEAAYDRSGYSVSLSSDDGRTVAISAPYNDGNGQYSGHVRIYKFHDTSSLWYQLGQDIDGEAAYDISGSSVSLSSDGRTVAIGAPGNDKNGYYSGHVRVYKLVPDC</sequence>
<dbReference type="SMART" id="SM00191">
    <property type="entry name" value="Int_alpha"/>
    <property type="match status" value="8"/>
</dbReference>
<evidence type="ECO:0000256" key="2">
    <source>
        <dbReference type="ARBA" id="ARBA00022737"/>
    </source>
</evidence>
<keyword evidence="1" id="KW-0732">Signal</keyword>
<comment type="caution">
    <text evidence="6">The sequence shown here is derived from an EMBL/GenBank/DDBJ whole genome shotgun (WGS) entry which is preliminary data.</text>
</comment>
<evidence type="ECO:0000256" key="4">
    <source>
        <dbReference type="ARBA" id="ARBA00023180"/>
    </source>
</evidence>
<feature type="region of interest" description="Disordered" evidence="5">
    <location>
        <begin position="2167"/>
        <end position="2198"/>
    </location>
</feature>
<feature type="compositionally biased region" description="Basic and acidic residues" evidence="5">
    <location>
        <begin position="262"/>
        <end position="277"/>
    </location>
</feature>
<feature type="compositionally biased region" description="Polar residues" evidence="5">
    <location>
        <begin position="845"/>
        <end position="863"/>
    </location>
</feature>
<dbReference type="PANTHER" id="PTHR36220">
    <property type="entry name" value="UNNAMED PRODUCT"/>
    <property type="match status" value="1"/>
</dbReference>
<feature type="compositionally biased region" description="Polar residues" evidence="5">
    <location>
        <begin position="1074"/>
        <end position="1096"/>
    </location>
</feature>
<dbReference type="PROSITE" id="PS50231">
    <property type="entry name" value="RICIN_B_LECTIN"/>
    <property type="match status" value="1"/>
</dbReference>
<dbReference type="Pfam" id="PF14312">
    <property type="entry name" value="FG-GAP_2"/>
    <property type="match status" value="1"/>
</dbReference>
<keyword evidence="2" id="KW-0677">Repeat</keyword>
<dbReference type="InterPro" id="IPR013517">
    <property type="entry name" value="FG-GAP"/>
</dbReference>
<evidence type="ECO:0000313" key="6">
    <source>
        <dbReference type="EMBL" id="GFH52428.1"/>
    </source>
</evidence>
<evidence type="ECO:0000256" key="1">
    <source>
        <dbReference type="ARBA" id="ARBA00022729"/>
    </source>
</evidence>
<feature type="compositionally biased region" description="Polar residues" evidence="5">
    <location>
        <begin position="752"/>
        <end position="761"/>
    </location>
</feature>
<keyword evidence="7" id="KW-1185">Reference proteome</keyword>
<dbReference type="PRINTS" id="PR01452">
    <property type="entry name" value="LNOTCHREPEAT"/>
</dbReference>
<evidence type="ECO:0000256" key="5">
    <source>
        <dbReference type="SAM" id="MobiDB-lite"/>
    </source>
</evidence>
<accession>A0AAD3H737</accession>
<feature type="compositionally biased region" description="Low complexity" evidence="5">
    <location>
        <begin position="1051"/>
        <end position="1073"/>
    </location>
</feature>
<feature type="region of interest" description="Disordered" evidence="5">
    <location>
        <begin position="1901"/>
        <end position="1972"/>
    </location>
</feature>
<dbReference type="InterPro" id="IPR000800">
    <property type="entry name" value="Notch_dom"/>
</dbReference>
<feature type="compositionally biased region" description="Low complexity" evidence="5">
    <location>
        <begin position="801"/>
        <end position="837"/>
    </location>
</feature>
<reference evidence="6 7" key="1">
    <citation type="journal article" date="2021" name="Sci. Rep.">
        <title>The genome of the diatom Chaetoceros tenuissimus carries an ancient integrated fragment of an extant virus.</title>
        <authorList>
            <person name="Hongo Y."/>
            <person name="Kimura K."/>
            <person name="Takaki Y."/>
            <person name="Yoshida Y."/>
            <person name="Baba S."/>
            <person name="Kobayashi G."/>
            <person name="Nagasaki K."/>
            <person name="Hano T."/>
            <person name="Tomaru Y."/>
        </authorList>
    </citation>
    <scope>NUCLEOTIDE SEQUENCE [LARGE SCALE GENOMIC DNA]</scope>
    <source>
        <strain evidence="6 7">NIES-3715</strain>
    </source>
</reference>
<evidence type="ECO:0000313" key="7">
    <source>
        <dbReference type="Proteomes" id="UP001054902"/>
    </source>
</evidence>
<evidence type="ECO:0000256" key="3">
    <source>
        <dbReference type="ARBA" id="ARBA00023157"/>
    </source>
</evidence>
<feature type="compositionally biased region" description="Low complexity" evidence="5">
    <location>
        <begin position="873"/>
        <end position="885"/>
    </location>
</feature>
<feature type="region of interest" description="Disordered" evidence="5">
    <location>
        <begin position="1024"/>
        <end position="1175"/>
    </location>
</feature>
<feature type="compositionally biased region" description="Low complexity" evidence="5">
    <location>
        <begin position="1901"/>
        <end position="1919"/>
    </location>
</feature>
<feature type="compositionally biased region" description="Low complexity" evidence="5">
    <location>
        <begin position="2169"/>
        <end position="2198"/>
    </location>
</feature>